<dbReference type="GO" id="GO:0006528">
    <property type="term" value="P:asparagine metabolic process"/>
    <property type="evidence" value="ECO:0007669"/>
    <property type="project" value="UniProtKB-ARBA"/>
</dbReference>
<sequence>MEPRTARVLVLYTGGTIGMEKTQSGYQPKTGFLQKQIKRLPMLYDEDFMATRKNQQQTQSESLELEELAMPVSPYNVRVLYYIKEYVPIKDSSNLMIEDWVMMALDIQKHYDSYNGFVVIHGTDTMAYTASALSFMMENLGKTIVLTGSQVPIYEQRNDGRDNLLGALMIAGHYIIPEVGLYFGGCLYRGNRATKVDAGSFSAFDSPNLPPLVTMTVKIDVQWDAIFRCNNTTSFTVHTKMNPNIGLLRLFPGITAMTVKSFLQPPMQGVVLQTYGAGNAPNNRSDLINEIKQATDRGVIIVNCTQCIHGPVVDAYATGRTLIDAGVVPGSDMTPEAALTKLSYVLGHDHLTVKERQELMRRNLRGELKVAQSQEQFSLKDSEFIEAVACSLHIGSSEEMRYIRRALLPVLMCCASSSGSVQTLQKLLDQGADPNGNINYDGRTPLHIACLNGNLEIARFLLQHGASVHVRDRFNRSPLEDAIKFRHQKVVELLVETGATLGRSTSEIAAEVCCLAAKNRVDDLRLWGTASADLNGVDYDGRTPLHVVSTMPRR</sequence>
<evidence type="ECO:0000256" key="2">
    <source>
        <dbReference type="ARBA" id="ARBA00022737"/>
    </source>
</evidence>
<feature type="active site" evidence="9">
    <location>
        <position position="123"/>
    </location>
</feature>
<dbReference type="InterPro" id="IPR041725">
    <property type="entry name" value="L-asparaginase_I"/>
</dbReference>
<dbReference type="PhylomeDB" id="A7RJ51"/>
<dbReference type="InParanoid" id="A7RJ51"/>
<dbReference type="eggNOG" id="KOG0503">
    <property type="taxonomic scope" value="Eukaryota"/>
</dbReference>
<dbReference type="PROSITE" id="PS50088">
    <property type="entry name" value="ANK_REPEAT"/>
    <property type="match status" value="1"/>
</dbReference>
<dbReference type="Pfam" id="PF00710">
    <property type="entry name" value="Asparaginase"/>
    <property type="match status" value="1"/>
</dbReference>
<organism evidence="12 13">
    <name type="scientific">Nematostella vectensis</name>
    <name type="common">Starlet sea anemone</name>
    <dbReference type="NCBI Taxonomy" id="45351"/>
    <lineage>
        <taxon>Eukaryota</taxon>
        <taxon>Metazoa</taxon>
        <taxon>Cnidaria</taxon>
        <taxon>Anthozoa</taxon>
        <taxon>Hexacorallia</taxon>
        <taxon>Actiniaria</taxon>
        <taxon>Edwardsiidae</taxon>
        <taxon>Nematostella</taxon>
    </lineage>
</organism>
<evidence type="ECO:0000256" key="7">
    <source>
        <dbReference type="PROSITE-ProRule" id="PRU00023"/>
    </source>
</evidence>
<dbReference type="CDD" id="cd08963">
    <property type="entry name" value="L-asparaginase_I"/>
    <property type="match status" value="1"/>
</dbReference>
<dbReference type="InterPro" id="IPR006033">
    <property type="entry name" value="AsnA_fam"/>
</dbReference>
<dbReference type="Pfam" id="PF17763">
    <property type="entry name" value="Asparaginase_C"/>
    <property type="match status" value="1"/>
</dbReference>
<dbReference type="NCBIfam" id="TIGR00519">
    <property type="entry name" value="asnASE_I"/>
    <property type="match status" value="1"/>
</dbReference>
<proteinExistence type="inferred from homology"/>
<dbReference type="PRINTS" id="PR01415">
    <property type="entry name" value="ANKYRIN"/>
</dbReference>
<dbReference type="SUPFAM" id="SSF53774">
    <property type="entry name" value="Glutaminase/Asparaginase"/>
    <property type="match status" value="1"/>
</dbReference>
<dbReference type="PANTHER" id="PTHR11707">
    <property type="entry name" value="L-ASPARAGINASE"/>
    <property type="match status" value="1"/>
</dbReference>
<dbReference type="Gene3D" id="1.25.40.20">
    <property type="entry name" value="Ankyrin repeat-containing domain"/>
    <property type="match status" value="1"/>
</dbReference>
<dbReference type="InterPro" id="IPR037152">
    <property type="entry name" value="L-asparaginase_N_sf"/>
</dbReference>
<evidence type="ECO:0000256" key="1">
    <source>
        <dbReference type="ARBA" id="ARBA00012920"/>
    </source>
</evidence>
<evidence type="ECO:0000256" key="8">
    <source>
        <dbReference type="PROSITE-ProRule" id="PRU10099"/>
    </source>
</evidence>
<dbReference type="InterPro" id="IPR020827">
    <property type="entry name" value="Asparaginase/glutaminase_AS1"/>
</dbReference>
<evidence type="ECO:0000313" key="13">
    <source>
        <dbReference type="Proteomes" id="UP000001593"/>
    </source>
</evidence>
<keyword evidence="13" id="KW-1185">Reference proteome</keyword>
<dbReference type="InterPro" id="IPR027475">
    <property type="entry name" value="Asparaginase/glutaminase_AS2"/>
</dbReference>
<dbReference type="InterPro" id="IPR027474">
    <property type="entry name" value="L-asparaginase_N"/>
</dbReference>
<dbReference type="InterPro" id="IPR002110">
    <property type="entry name" value="Ankyrin_rpt"/>
</dbReference>
<evidence type="ECO:0000256" key="6">
    <source>
        <dbReference type="PIRSR" id="PIRSR001220-2"/>
    </source>
</evidence>
<dbReference type="Gene3D" id="3.40.50.40">
    <property type="match status" value="1"/>
</dbReference>
<dbReference type="PRINTS" id="PR00139">
    <property type="entry name" value="ASNGLNASE"/>
</dbReference>
<keyword evidence="4 7" id="KW-0040">ANK repeat</keyword>
<protein>
    <recommendedName>
        <fullName evidence="1">asparaginase</fullName>
        <ecNumber evidence="1">3.5.1.1</ecNumber>
    </recommendedName>
</protein>
<evidence type="ECO:0000256" key="3">
    <source>
        <dbReference type="ARBA" id="ARBA00022801"/>
    </source>
</evidence>
<dbReference type="SFLD" id="SFLDS00057">
    <property type="entry name" value="Glutaminase/Asparaginase"/>
    <property type="match status" value="1"/>
</dbReference>
<dbReference type="SUPFAM" id="SSF48403">
    <property type="entry name" value="Ankyrin repeat"/>
    <property type="match status" value="1"/>
</dbReference>
<reference evidence="12 13" key="1">
    <citation type="journal article" date="2007" name="Science">
        <title>Sea anemone genome reveals ancestral eumetazoan gene repertoire and genomic organization.</title>
        <authorList>
            <person name="Putnam N.H."/>
            <person name="Srivastava M."/>
            <person name="Hellsten U."/>
            <person name="Dirks B."/>
            <person name="Chapman J."/>
            <person name="Salamov A."/>
            <person name="Terry A."/>
            <person name="Shapiro H."/>
            <person name="Lindquist E."/>
            <person name="Kapitonov V.V."/>
            <person name="Jurka J."/>
            <person name="Genikhovich G."/>
            <person name="Grigoriev I.V."/>
            <person name="Lucas S.M."/>
            <person name="Steele R.E."/>
            <person name="Finnerty J.R."/>
            <person name="Technau U."/>
            <person name="Martindale M.Q."/>
            <person name="Rokhsar D.S."/>
        </authorList>
    </citation>
    <scope>NUCLEOTIDE SEQUENCE [LARGE SCALE GENOMIC DNA]</scope>
    <source>
        <strain evidence="13">CH2 X CH6</strain>
    </source>
</reference>
<dbReference type="OMA" id="IKWDIIL"/>
<dbReference type="Gene3D" id="3.40.50.1170">
    <property type="entry name" value="L-asparaginase, N-terminal domain"/>
    <property type="match status" value="1"/>
</dbReference>
<gene>
    <name evidence="12" type="ORF">NEMVEDRAFT_v1g83566</name>
</gene>
<dbReference type="PROSITE" id="PS51732">
    <property type="entry name" value="ASN_GLN_ASE_3"/>
    <property type="match status" value="1"/>
</dbReference>
<feature type="repeat" description="ANK" evidence="7">
    <location>
        <begin position="441"/>
        <end position="473"/>
    </location>
</feature>
<dbReference type="HOGENOM" id="CLU_019134_3_0_1"/>
<accession>A7RJ51</accession>
<dbReference type="SMART" id="SM00248">
    <property type="entry name" value="ANK"/>
    <property type="match status" value="3"/>
</dbReference>
<evidence type="ECO:0000313" key="12">
    <source>
        <dbReference type="EMBL" id="EDO48620.1"/>
    </source>
</evidence>
<dbReference type="InterPro" id="IPR036770">
    <property type="entry name" value="Ankyrin_rpt-contain_sf"/>
</dbReference>
<dbReference type="PIRSF" id="PIRSF500176">
    <property type="entry name" value="L_ASNase"/>
    <property type="match status" value="1"/>
</dbReference>
<dbReference type="EC" id="3.5.1.1" evidence="1"/>
<name>A7RJ51_NEMVE</name>
<dbReference type="PROSITE" id="PS50297">
    <property type="entry name" value="ANK_REP_REGION"/>
    <property type="match status" value="1"/>
</dbReference>
<dbReference type="PIRSF" id="PIRSF001220">
    <property type="entry name" value="L-ASNase_gatD"/>
    <property type="match status" value="1"/>
</dbReference>
<dbReference type="AlphaFoldDB" id="A7RJ51"/>
<dbReference type="PROSITE" id="PS00917">
    <property type="entry name" value="ASN_GLN_ASE_2"/>
    <property type="match status" value="1"/>
</dbReference>
<evidence type="ECO:0000256" key="9">
    <source>
        <dbReference type="PROSITE-ProRule" id="PRU10100"/>
    </source>
</evidence>
<keyword evidence="3" id="KW-0378">Hydrolase</keyword>
<dbReference type="InterPro" id="IPR040919">
    <property type="entry name" value="Asparaginase_C"/>
</dbReference>
<feature type="domain" description="L-asparaginase N-terminal" evidence="10">
    <location>
        <begin position="7"/>
        <end position="225"/>
    </location>
</feature>
<comment type="similarity">
    <text evidence="5">In the N-terminal section; belongs to the asparaginase 1 family.</text>
</comment>
<evidence type="ECO:0000256" key="4">
    <source>
        <dbReference type="ARBA" id="ARBA00023043"/>
    </source>
</evidence>
<dbReference type="GO" id="GO:0004067">
    <property type="term" value="F:asparaginase activity"/>
    <property type="evidence" value="ECO:0000318"/>
    <property type="project" value="GO_Central"/>
</dbReference>
<feature type="active site" evidence="8">
    <location>
        <position position="16"/>
    </location>
</feature>
<evidence type="ECO:0000259" key="11">
    <source>
        <dbReference type="Pfam" id="PF17763"/>
    </source>
</evidence>
<dbReference type="InterPro" id="IPR027473">
    <property type="entry name" value="L-asparaginase_C"/>
</dbReference>
<dbReference type="InterPro" id="IPR036152">
    <property type="entry name" value="Asp/glu_Ase-like_sf"/>
</dbReference>
<feature type="binding site" evidence="6">
    <location>
        <position position="92"/>
    </location>
    <ligand>
        <name>substrate</name>
    </ligand>
</feature>
<dbReference type="Proteomes" id="UP000001593">
    <property type="component" value="Unassembled WGS sequence"/>
</dbReference>
<dbReference type="InterPro" id="IPR006034">
    <property type="entry name" value="Asparaginase/glutaminase-like"/>
</dbReference>
<keyword evidence="2" id="KW-0677">Repeat</keyword>
<dbReference type="PROSITE" id="PS00144">
    <property type="entry name" value="ASN_GLN_ASE_1"/>
    <property type="match status" value="1"/>
</dbReference>
<dbReference type="SMART" id="SM00870">
    <property type="entry name" value="Asparaginase"/>
    <property type="match status" value="1"/>
</dbReference>
<feature type="binding site" evidence="6">
    <location>
        <begin position="123"/>
        <end position="124"/>
    </location>
    <ligand>
        <name>substrate</name>
    </ligand>
</feature>
<dbReference type="FunFam" id="3.40.50.1170:FF:000003">
    <property type="entry name" value="60 kDa lysophospholipase"/>
    <property type="match status" value="1"/>
</dbReference>
<dbReference type="PANTHER" id="PTHR11707:SF28">
    <property type="entry name" value="60 KDA LYSOPHOSPHOLIPASE"/>
    <property type="match status" value="1"/>
</dbReference>
<evidence type="ECO:0000259" key="10">
    <source>
        <dbReference type="Pfam" id="PF00710"/>
    </source>
</evidence>
<dbReference type="FunFam" id="3.40.50.40:FF:000001">
    <property type="entry name" value="L-asparaginase 1"/>
    <property type="match status" value="1"/>
</dbReference>
<feature type="domain" description="Asparaginase/glutaminase C-terminal" evidence="11">
    <location>
        <begin position="244"/>
        <end position="360"/>
    </location>
</feature>
<dbReference type="EMBL" id="DS469513">
    <property type="protein sequence ID" value="EDO48620.1"/>
    <property type="molecule type" value="Genomic_DNA"/>
</dbReference>
<dbReference type="STRING" id="45351.A7RJ51"/>
<dbReference type="Pfam" id="PF12796">
    <property type="entry name" value="Ank_2"/>
    <property type="match status" value="1"/>
</dbReference>
<evidence type="ECO:0000256" key="5">
    <source>
        <dbReference type="ARBA" id="ARBA00061199"/>
    </source>
</evidence>